<evidence type="ECO:0000256" key="1">
    <source>
        <dbReference type="SAM" id="MobiDB-lite"/>
    </source>
</evidence>
<evidence type="ECO:0000313" key="2">
    <source>
        <dbReference type="EMBL" id="CAD1837450.1"/>
    </source>
</evidence>
<dbReference type="PANTHER" id="PTHR45835:SF99">
    <property type="entry name" value="CHROMO DOMAIN-CONTAINING PROTEIN-RELATED"/>
    <property type="match status" value="1"/>
</dbReference>
<proteinExistence type="predicted"/>
<dbReference type="EMBL" id="LR862132">
    <property type="protein sequence ID" value="CAD1837450.1"/>
    <property type="molecule type" value="Genomic_DNA"/>
</dbReference>
<dbReference type="InterPro" id="IPR036397">
    <property type="entry name" value="RNaseH_sf"/>
</dbReference>
<gene>
    <name evidence="2" type="ORF">CB5_LOCUS20661</name>
</gene>
<dbReference type="PANTHER" id="PTHR45835">
    <property type="entry name" value="YALI0A06105P"/>
    <property type="match status" value="1"/>
</dbReference>
<sequence length="179" mass="20452">MLRACVLDFGGGWHRHLRLVEFTYNNSYQMSIQMAPLEALYKCRCRSPLHWSDMGERKTLGPEILIEAEEKVKSLFLRLLLFLILIMERELRARSFLTGCSARGVPSTVTAIASYTGKIPMYTVDLLAYPGERVIRSVTERERDRGIKIGEREKGMLKRRGFGGEKDGGIGRGKRERGR</sequence>
<dbReference type="GO" id="GO:0003676">
    <property type="term" value="F:nucleic acid binding"/>
    <property type="evidence" value="ECO:0007669"/>
    <property type="project" value="InterPro"/>
</dbReference>
<dbReference type="AlphaFoldDB" id="A0A6V7Q354"/>
<feature type="compositionally biased region" description="Basic and acidic residues" evidence="1">
    <location>
        <begin position="149"/>
        <end position="169"/>
    </location>
</feature>
<feature type="region of interest" description="Disordered" evidence="1">
    <location>
        <begin position="149"/>
        <end position="179"/>
    </location>
</feature>
<accession>A0A6V7Q354</accession>
<protein>
    <recommendedName>
        <fullName evidence="3">Integrase catalytic domain-containing protein</fullName>
    </recommendedName>
</protein>
<dbReference type="Gene3D" id="3.30.420.10">
    <property type="entry name" value="Ribonuclease H-like superfamily/Ribonuclease H"/>
    <property type="match status" value="1"/>
</dbReference>
<reference evidence="2" key="1">
    <citation type="submission" date="2020-07" db="EMBL/GenBank/DDBJ databases">
        <authorList>
            <person name="Lin J."/>
        </authorList>
    </citation>
    <scope>NUCLEOTIDE SEQUENCE</scope>
</reference>
<evidence type="ECO:0008006" key="3">
    <source>
        <dbReference type="Google" id="ProtNLM"/>
    </source>
</evidence>
<organism evidence="2">
    <name type="scientific">Ananas comosus var. bracteatus</name>
    <name type="common">red pineapple</name>
    <dbReference type="NCBI Taxonomy" id="296719"/>
    <lineage>
        <taxon>Eukaryota</taxon>
        <taxon>Viridiplantae</taxon>
        <taxon>Streptophyta</taxon>
        <taxon>Embryophyta</taxon>
        <taxon>Tracheophyta</taxon>
        <taxon>Spermatophyta</taxon>
        <taxon>Magnoliopsida</taxon>
        <taxon>Liliopsida</taxon>
        <taxon>Poales</taxon>
        <taxon>Bromeliaceae</taxon>
        <taxon>Bromelioideae</taxon>
        <taxon>Ananas</taxon>
    </lineage>
</organism>
<name>A0A6V7Q354_ANACO</name>